<protein>
    <submittedName>
        <fullName evidence="2">Zinc finger BED domain-containing protein RICESLEEPER 2-like</fullName>
    </submittedName>
</protein>
<dbReference type="Pfam" id="PF05699">
    <property type="entry name" value="Dimer_Tnp_hAT"/>
    <property type="match status" value="1"/>
</dbReference>
<dbReference type="AlphaFoldDB" id="A0A699IDX6"/>
<evidence type="ECO:0000259" key="1">
    <source>
        <dbReference type="Pfam" id="PF05699"/>
    </source>
</evidence>
<dbReference type="InterPro" id="IPR008906">
    <property type="entry name" value="HATC_C_dom"/>
</dbReference>
<sequence length="209" mass="24222">MKLDILVWWKINTLKYSTLQTITRDILAIPISTVALESCFSTSGRWITPHRSCLKPNTLEALMCSQSWLVNEIQETCSKEFEAYDQTIEYDTDDSDKMRITPGVKILEEVPLAVHSSLPTYYSVGLQRSKRALLSLHLRSKHINVRYHFIREQVENGVVELYFVRAEYQLVDIFTKALSRERFEFLINRLGINSMSQVTLKSLAKEAKE</sequence>
<dbReference type="CDD" id="cd09272">
    <property type="entry name" value="RNase_HI_RT_Ty1"/>
    <property type="match status" value="1"/>
</dbReference>
<reference evidence="2" key="1">
    <citation type="journal article" date="2019" name="Sci. Rep.">
        <title>Draft genome of Tanacetum cinerariifolium, the natural source of mosquito coil.</title>
        <authorList>
            <person name="Yamashiro T."/>
            <person name="Shiraishi A."/>
            <person name="Satake H."/>
            <person name="Nakayama K."/>
        </authorList>
    </citation>
    <scope>NUCLEOTIDE SEQUENCE</scope>
</reference>
<gene>
    <name evidence="2" type="ORF">Tci_510558</name>
</gene>
<feature type="domain" description="HAT C-terminal dimerisation" evidence="1">
    <location>
        <begin position="2"/>
        <end position="69"/>
    </location>
</feature>
<dbReference type="GO" id="GO:0046983">
    <property type="term" value="F:protein dimerization activity"/>
    <property type="evidence" value="ECO:0007669"/>
    <property type="project" value="InterPro"/>
</dbReference>
<accession>A0A699IDX6</accession>
<proteinExistence type="predicted"/>
<dbReference type="PANTHER" id="PTHR23272:SF179">
    <property type="entry name" value="ZINC FINGER BED DOMAIN-CONTAINING PROTEIN RICESLEEPER 2-LIKE ISOFORM X1"/>
    <property type="match status" value="1"/>
</dbReference>
<dbReference type="EMBL" id="BKCJ010272624">
    <property type="protein sequence ID" value="GEZ38585.1"/>
    <property type="molecule type" value="Genomic_DNA"/>
</dbReference>
<dbReference type="PANTHER" id="PTHR23272">
    <property type="entry name" value="BED FINGER-RELATED"/>
    <property type="match status" value="1"/>
</dbReference>
<dbReference type="InterPro" id="IPR012337">
    <property type="entry name" value="RNaseH-like_sf"/>
</dbReference>
<dbReference type="SUPFAM" id="SSF53098">
    <property type="entry name" value="Ribonuclease H-like"/>
    <property type="match status" value="1"/>
</dbReference>
<evidence type="ECO:0000313" key="2">
    <source>
        <dbReference type="EMBL" id="GEZ38585.1"/>
    </source>
</evidence>
<name>A0A699IDX6_TANCI</name>
<organism evidence="2">
    <name type="scientific">Tanacetum cinerariifolium</name>
    <name type="common">Dalmatian daisy</name>
    <name type="synonym">Chrysanthemum cinerariifolium</name>
    <dbReference type="NCBI Taxonomy" id="118510"/>
    <lineage>
        <taxon>Eukaryota</taxon>
        <taxon>Viridiplantae</taxon>
        <taxon>Streptophyta</taxon>
        <taxon>Embryophyta</taxon>
        <taxon>Tracheophyta</taxon>
        <taxon>Spermatophyta</taxon>
        <taxon>Magnoliopsida</taxon>
        <taxon>eudicotyledons</taxon>
        <taxon>Gunneridae</taxon>
        <taxon>Pentapetalae</taxon>
        <taxon>asterids</taxon>
        <taxon>campanulids</taxon>
        <taxon>Asterales</taxon>
        <taxon>Asteraceae</taxon>
        <taxon>Asteroideae</taxon>
        <taxon>Anthemideae</taxon>
        <taxon>Anthemidinae</taxon>
        <taxon>Tanacetum</taxon>
    </lineage>
</organism>
<comment type="caution">
    <text evidence="2">The sequence shown here is derived from an EMBL/GenBank/DDBJ whole genome shotgun (WGS) entry which is preliminary data.</text>
</comment>